<gene>
    <name evidence="4" type="ORF">FHR82_007377</name>
</gene>
<reference evidence="4 5" key="1">
    <citation type="submission" date="2020-08" db="EMBL/GenBank/DDBJ databases">
        <title>Genomic Encyclopedia of Type Strains, Phase III (KMG-III): the genomes of soil and plant-associated and newly described type strains.</title>
        <authorList>
            <person name="Whitman W."/>
        </authorList>
    </citation>
    <scope>NUCLEOTIDE SEQUENCE [LARGE SCALE GENOMIC DNA]</scope>
    <source>
        <strain evidence="4 5">CECT 8960</strain>
    </source>
</reference>
<dbReference type="Gene3D" id="3.40.50.720">
    <property type="entry name" value="NAD(P)-binding Rossmann-like Domain"/>
    <property type="match status" value="1"/>
</dbReference>
<dbReference type="SUPFAM" id="SSF51735">
    <property type="entry name" value="NAD(P)-binding Rossmann-fold domains"/>
    <property type="match status" value="1"/>
</dbReference>
<organism evidence="4 5">
    <name type="scientific">Actinophytocola algeriensis</name>
    <dbReference type="NCBI Taxonomy" id="1768010"/>
    <lineage>
        <taxon>Bacteria</taxon>
        <taxon>Bacillati</taxon>
        <taxon>Actinomycetota</taxon>
        <taxon>Actinomycetes</taxon>
        <taxon>Pseudonocardiales</taxon>
        <taxon>Pseudonocardiaceae</taxon>
    </lineage>
</organism>
<dbReference type="Pfam" id="PF13602">
    <property type="entry name" value="ADH_zinc_N_2"/>
    <property type="match status" value="1"/>
</dbReference>
<name>A0A7W7QCI7_9PSEU</name>
<sequence length="319" mass="33108">MRAVEVTKHGGPQVLAVREVPDPVARAGQVVIDVAAVDVLFVDTRIRAGWGKEWFQVEPPYVPGNGVAGVVREVGADVDESWVGRRVLAYTGENNGMTPTGGYAERAAVPVSAVVPVPDRLGLPEALTLLHDGPMVVGTLKTADVRTGERVLITGAGGSLGTLLVPMLKAAGAVVVGAAKGARKLDFIREWGADEAVDYSVPEWTEQVGAVDVVLDGTGGDIGTAAYQLVRTGGRFLAYGSSAGDFAKTEPAREGVTVVSILDIGKDVDQSSAIAEMLAKAVDGTITPLVGQTFPLDKAVEAHEAIAARQTVGKTLLLP</sequence>
<proteinExistence type="predicted"/>
<comment type="caution">
    <text evidence="4">The sequence shown here is derived from an EMBL/GenBank/DDBJ whole genome shotgun (WGS) entry which is preliminary data.</text>
</comment>
<dbReference type="EMBL" id="JACHJQ010000009">
    <property type="protein sequence ID" value="MBB4911117.1"/>
    <property type="molecule type" value="Genomic_DNA"/>
</dbReference>
<evidence type="ECO:0000256" key="1">
    <source>
        <dbReference type="ARBA" id="ARBA00022857"/>
    </source>
</evidence>
<keyword evidence="2 4" id="KW-0560">Oxidoreductase</keyword>
<accession>A0A7W7QCI7</accession>
<dbReference type="Pfam" id="PF08240">
    <property type="entry name" value="ADH_N"/>
    <property type="match status" value="1"/>
</dbReference>
<dbReference type="GO" id="GO:0035925">
    <property type="term" value="F:mRNA 3'-UTR AU-rich region binding"/>
    <property type="evidence" value="ECO:0007669"/>
    <property type="project" value="TreeGrafter"/>
</dbReference>
<dbReference type="Gene3D" id="3.90.180.10">
    <property type="entry name" value="Medium-chain alcohol dehydrogenases, catalytic domain"/>
    <property type="match status" value="1"/>
</dbReference>
<evidence type="ECO:0000313" key="4">
    <source>
        <dbReference type="EMBL" id="MBB4911117.1"/>
    </source>
</evidence>
<keyword evidence="5" id="KW-1185">Reference proteome</keyword>
<dbReference type="SMART" id="SM00829">
    <property type="entry name" value="PKS_ER"/>
    <property type="match status" value="1"/>
</dbReference>
<dbReference type="InterPro" id="IPR036291">
    <property type="entry name" value="NAD(P)-bd_dom_sf"/>
</dbReference>
<dbReference type="InterPro" id="IPR013154">
    <property type="entry name" value="ADH-like_N"/>
</dbReference>
<dbReference type="InterPro" id="IPR020843">
    <property type="entry name" value="ER"/>
</dbReference>
<dbReference type="RefSeq" id="WP_184815160.1">
    <property type="nucleotide sequence ID" value="NZ_JACHJQ010000009.1"/>
</dbReference>
<dbReference type="EC" id="1.6.5.5" evidence="4"/>
<dbReference type="SUPFAM" id="SSF50129">
    <property type="entry name" value="GroES-like"/>
    <property type="match status" value="1"/>
</dbReference>
<protein>
    <submittedName>
        <fullName evidence="4">NADPH2:quinone reductase</fullName>
        <ecNumber evidence="4">1.6.5.5</ecNumber>
    </submittedName>
</protein>
<feature type="domain" description="Enoyl reductase (ER)" evidence="3">
    <location>
        <begin position="10"/>
        <end position="317"/>
    </location>
</feature>
<dbReference type="GO" id="GO:0070402">
    <property type="term" value="F:NADPH binding"/>
    <property type="evidence" value="ECO:0007669"/>
    <property type="project" value="TreeGrafter"/>
</dbReference>
<dbReference type="PANTHER" id="PTHR48106:SF13">
    <property type="entry name" value="QUINONE OXIDOREDUCTASE-RELATED"/>
    <property type="match status" value="1"/>
</dbReference>
<dbReference type="GO" id="GO:0003960">
    <property type="term" value="F:quinone reductase (NADPH) activity"/>
    <property type="evidence" value="ECO:0007669"/>
    <property type="project" value="UniProtKB-EC"/>
</dbReference>
<keyword evidence="1" id="KW-0521">NADP</keyword>
<dbReference type="InterPro" id="IPR011032">
    <property type="entry name" value="GroES-like_sf"/>
</dbReference>
<dbReference type="PANTHER" id="PTHR48106">
    <property type="entry name" value="QUINONE OXIDOREDUCTASE PIG3-RELATED"/>
    <property type="match status" value="1"/>
</dbReference>
<dbReference type="GO" id="GO:0005829">
    <property type="term" value="C:cytosol"/>
    <property type="evidence" value="ECO:0007669"/>
    <property type="project" value="TreeGrafter"/>
</dbReference>
<dbReference type="AlphaFoldDB" id="A0A7W7QCI7"/>
<dbReference type="Proteomes" id="UP000520767">
    <property type="component" value="Unassembled WGS sequence"/>
</dbReference>
<evidence type="ECO:0000256" key="2">
    <source>
        <dbReference type="ARBA" id="ARBA00023002"/>
    </source>
</evidence>
<evidence type="ECO:0000313" key="5">
    <source>
        <dbReference type="Proteomes" id="UP000520767"/>
    </source>
</evidence>
<evidence type="ECO:0000259" key="3">
    <source>
        <dbReference type="SMART" id="SM00829"/>
    </source>
</evidence>